<dbReference type="AlphaFoldDB" id="A0A841HYJ2"/>
<sequence>MNIRLYLEALEALLSAMAVGTIPAKPIQQLIPDEVPEDLRSALLLVQEIRRDYGVLEEPPSAG</sequence>
<organism evidence="1 2">
    <name type="scientific">Deinobacterium chartae</name>
    <dbReference type="NCBI Taxonomy" id="521158"/>
    <lineage>
        <taxon>Bacteria</taxon>
        <taxon>Thermotogati</taxon>
        <taxon>Deinococcota</taxon>
        <taxon>Deinococci</taxon>
        <taxon>Deinococcales</taxon>
        <taxon>Deinococcaceae</taxon>
        <taxon>Deinobacterium</taxon>
    </lineage>
</organism>
<reference evidence="1 2" key="1">
    <citation type="submission" date="2020-08" db="EMBL/GenBank/DDBJ databases">
        <title>Genomic Encyclopedia of Type Strains, Phase IV (KMG-IV): sequencing the most valuable type-strain genomes for metagenomic binning, comparative biology and taxonomic classification.</title>
        <authorList>
            <person name="Goeker M."/>
        </authorList>
    </citation>
    <scope>NUCLEOTIDE SEQUENCE [LARGE SCALE GENOMIC DNA]</scope>
    <source>
        <strain evidence="1 2">DSM 21458</strain>
    </source>
</reference>
<proteinExistence type="predicted"/>
<keyword evidence="2" id="KW-1185">Reference proteome</keyword>
<dbReference type="EMBL" id="JACHHG010000002">
    <property type="protein sequence ID" value="MBB6097289.1"/>
    <property type="molecule type" value="Genomic_DNA"/>
</dbReference>
<comment type="caution">
    <text evidence="1">The sequence shown here is derived from an EMBL/GenBank/DDBJ whole genome shotgun (WGS) entry which is preliminary data.</text>
</comment>
<protein>
    <submittedName>
        <fullName evidence="1">Uncharacterized protein</fullName>
    </submittedName>
</protein>
<evidence type="ECO:0000313" key="1">
    <source>
        <dbReference type="EMBL" id="MBB6097289.1"/>
    </source>
</evidence>
<name>A0A841HYJ2_9DEIO</name>
<dbReference type="Proteomes" id="UP000569951">
    <property type="component" value="Unassembled WGS sequence"/>
</dbReference>
<dbReference type="RefSeq" id="WP_183984547.1">
    <property type="nucleotide sequence ID" value="NZ_JACHHG010000002.1"/>
</dbReference>
<evidence type="ECO:0000313" key="2">
    <source>
        <dbReference type="Proteomes" id="UP000569951"/>
    </source>
</evidence>
<accession>A0A841HYJ2</accession>
<gene>
    <name evidence="1" type="ORF">HNR42_000703</name>
</gene>